<feature type="transmembrane region" description="Helical" evidence="7">
    <location>
        <begin position="37"/>
        <end position="58"/>
    </location>
</feature>
<dbReference type="InterPro" id="IPR004670">
    <property type="entry name" value="NhaA"/>
</dbReference>
<dbReference type="Gene3D" id="1.20.1530.10">
    <property type="entry name" value="Na+/H+ antiporter like domain"/>
    <property type="match status" value="1"/>
</dbReference>
<feature type="transmembrane region" description="Helical" evidence="7">
    <location>
        <begin position="175"/>
        <end position="198"/>
    </location>
</feature>
<dbReference type="EMBL" id="PYMC01000009">
    <property type="protein sequence ID" value="PSW04380.1"/>
    <property type="molecule type" value="Genomic_DNA"/>
</dbReference>
<comment type="catalytic activity">
    <reaction evidence="7">
        <text>Na(+)(in) + 2 H(+)(out) = Na(+)(out) + 2 H(+)(in)</text>
        <dbReference type="Rhea" id="RHEA:29251"/>
        <dbReference type="ChEBI" id="CHEBI:15378"/>
        <dbReference type="ChEBI" id="CHEBI:29101"/>
    </reaction>
</comment>
<dbReference type="PANTHER" id="PTHR30341:SF0">
    <property type="entry name" value="NA(+)_H(+) ANTIPORTER NHAA"/>
    <property type="match status" value="1"/>
</dbReference>
<dbReference type="Pfam" id="PF06965">
    <property type="entry name" value="Na_H_antiport_1"/>
    <property type="match status" value="1"/>
</dbReference>
<comment type="subcellular location">
    <subcellularLocation>
        <location evidence="1">Cell inner membrane</location>
        <topology evidence="1">Multi-pass membrane protein</topology>
    </subcellularLocation>
    <subcellularLocation>
        <location evidence="7">Cell membrane</location>
        <topology evidence="7">Multi-pass membrane protein</topology>
    </subcellularLocation>
</comment>
<keyword evidence="5 7" id="KW-0472">Membrane</keyword>
<dbReference type="OrthoDB" id="9808135at2"/>
<evidence type="ECO:0000256" key="6">
    <source>
        <dbReference type="ARBA" id="ARBA00023201"/>
    </source>
</evidence>
<comment type="function">
    <text evidence="7">Na(+)/H(+) antiporter that extrudes sodium in exchange for external protons.</text>
</comment>
<dbReference type="InterPro" id="IPR023171">
    <property type="entry name" value="Na/H_antiporter_dom_sf"/>
</dbReference>
<dbReference type="RefSeq" id="WP_107283909.1">
    <property type="nucleotide sequence ID" value="NZ_PYMC01000009.1"/>
</dbReference>
<evidence type="ECO:0000256" key="2">
    <source>
        <dbReference type="ARBA" id="ARBA00022475"/>
    </source>
</evidence>
<evidence type="ECO:0000256" key="7">
    <source>
        <dbReference type="HAMAP-Rule" id="MF_01844"/>
    </source>
</evidence>
<sequence length="452" mass="49043">MKKTAFRPHQRGHLTQLPKEYVDWLTQPLTRFLHIEAAAGAVLLFFTIAALVLANSPWADTFLSLWEVPIGITAGTVEFERSIREWINDALMTLFFFLVALELKREIVLGELKNPRLAVLSIAGAIGGMLVPALLYLAFQLGQPGQNGWGTVMATDTAFVIACLTLLGPRVPKSLRVFMLSLAIIDDLGAIVVVAVGYGEVIHFHYIGLAVIGFVAIKLMAVLGIRNIMVYLLVGGLIWLAVDASGMHPTVTGVIMGLMTPTERWVSEKRLLTIMGSVVPSTPVNHRRRFSINRKVLKTAEAAVREVLSPVERLEMLLHPWIGFAVMPLFAFANAGVPIAFSEMADSLYIAIFAGLVVGKPVGIILFCGLAIYTGLAIRPPELRWPYILAGGMLAGIGFTMSLFIANLALSPALVNDAKLGILSASLFAALTGIALLSWLLKRDALHNQGET</sequence>
<keyword evidence="7" id="KW-0915">Sodium</keyword>
<feature type="transmembrane region" description="Helical" evidence="7">
    <location>
        <begin position="230"/>
        <end position="251"/>
    </location>
</feature>
<evidence type="ECO:0000256" key="5">
    <source>
        <dbReference type="ARBA" id="ARBA00023136"/>
    </source>
</evidence>
<feature type="transmembrane region" description="Helical" evidence="7">
    <location>
        <begin position="115"/>
        <end position="137"/>
    </location>
</feature>
<keyword evidence="4 7" id="KW-1133">Transmembrane helix</keyword>
<dbReference type="GO" id="GO:0005886">
    <property type="term" value="C:plasma membrane"/>
    <property type="evidence" value="ECO:0007669"/>
    <property type="project" value="UniProtKB-SubCell"/>
</dbReference>
<organism evidence="8 9">
    <name type="scientific">Photobacterium lipolyticum</name>
    <dbReference type="NCBI Taxonomy" id="266810"/>
    <lineage>
        <taxon>Bacteria</taxon>
        <taxon>Pseudomonadati</taxon>
        <taxon>Pseudomonadota</taxon>
        <taxon>Gammaproteobacteria</taxon>
        <taxon>Vibrionales</taxon>
        <taxon>Vibrionaceae</taxon>
        <taxon>Photobacterium</taxon>
    </lineage>
</organism>
<dbReference type="NCBIfam" id="TIGR00773">
    <property type="entry name" value="NhaA"/>
    <property type="match status" value="1"/>
</dbReference>
<name>A0A2T3MWN5_9GAMM</name>
<dbReference type="GO" id="GO:0015385">
    <property type="term" value="F:sodium:proton antiporter activity"/>
    <property type="evidence" value="ECO:0007669"/>
    <property type="project" value="UniProtKB-UniRule"/>
</dbReference>
<keyword evidence="9" id="KW-1185">Reference proteome</keyword>
<feature type="transmembrane region" description="Helical" evidence="7">
    <location>
        <begin position="385"/>
        <end position="410"/>
    </location>
</feature>
<keyword evidence="7" id="KW-0406">Ion transport</keyword>
<keyword evidence="7" id="KW-0813">Transport</keyword>
<dbReference type="Proteomes" id="UP000240904">
    <property type="component" value="Unassembled WGS sequence"/>
</dbReference>
<dbReference type="PANTHER" id="PTHR30341">
    <property type="entry name" value="SODIUM ION/PROTON ANTIPORTER NHAA-RELATED"/>
    <property type="match status" value="1"/>
</dbReference>
<proteinExistence type="inferred from homology"/>
<dbReference type="GO" id="GO:0006885">
    <property type="term" value="P:regulation of pH"/>
    <property type="evidence" value="ECO:0007669"/>
    <property type="project" value="UniProtKB-UniRule"/>
</dbReference>
<evidence type="ECO:0000313" key="8">
    <source>
        <dbReference type="EMBL" id="PSW04380.1"/>
    </source>
</evidence>
<feature type="transmembrane region" description="Helical" evidence="7">
    <location>
        <begin position="86"/>
        <end position="103"/>
    </location>
</feature>
<keyword evidence="3 7" id="KW-0812">Transmembrane</keyword>
<feature type="transmembrane region" description="Helical" evidence="7">
    <location>
        <begin position="422"/>
        <end position="441"/>
    </location>
</feature>
<feature type="transmembrane region" description="Helical" evidence="7">
    <location>
        <begin position="348"/>
        <end position="373"/>
    </location>
</feature>
<feature type="transmembrane region" description="Helical" evidence="7">
    <location>
        <begin position="321"/>
        <end position="341"/>
    </location>
</feature>
<feature type="transmembrane region" description="Helical" evidence="7">
    <location>
        <begin position="149"/>
        <end position="168"/>
    </location>
</feature>
<protein>
    <recommendedName>
        <fullName evidence="7">Na(+)/H(+) antiporter NhaA</fullName>
    </recommendedName>
    <alternativeName>
        <fullName evidence="7">Sodium/proton antiporter NhaA</fullName>
    </alternativeName>
</protein>
<gene>
    <name evidence="7 8" type="primary">nhaA</name>
    <name evidence="8" type="ORF">C9I89_13735</name>
</gene>
<feature type="transmembrane region" description="Helical" evidence="7">
    <location>
        <begin position="204"/>
        <end position="223"/>
    </location>
</feature>
<evidence type="ECO:0000256" key="4">
    <source>
        <dbReference type="ARBA" id="ARBA00022989"/>
    </source>
</evidence>
<evidence type="ECO:0000313" key="9">
    <source>
        <dbReference type="Proteomes" id="UP000240904"/>
    </source>
</evidence>
<keyword evidence="2 7" id="KW-1003">Cell membrane</keyword>
<comment type="caution">
    <text evidence="8">The sequence shown here is derived from an EMBL/GenBank/DDBJ whole genome shotgun (WGS) entry which is preliminary data.</text>
</comment>
<keyword evidence="6 7" id="KW-0739">Sodium transport</keyword>
<evidence type="ECO:0000256" key="3">
    <source>
        <dbReference type="ARBA" id="ARBA00022692"/>
    </source>
</evidence>
<accession>A0A2T3MWN5</accession>
<dbReference type="HAMAP" id="MF_01844">
    <property type="entry name" value="NhaA"/>
    <property type="match status" value="1"/>
</dbReference>
<comment type="similarity">
    <text evidence="7">Belongs to the NhaA Na(+)/H(+) (TC 2.A.33) antiporter family.</text>
</comment>
<evidence type="ECO:0000256" key="1">
    <source>
        <dbReference type="ARBA" id="ARBA00004429"/>
    </source>
</evidence>
<dbReference type="AlphaFoldDB" id="A0A2T3MWN5"/>
<reference evidence="8 9" key="1">
    <citation type="submission" date="2018-03" db="EMBL/GenBank/DDBJ databases">
        <title>Whole genome sequencing of Histamine producing bacteria.</title>
        <authorList>
            <person name="Butler K."/>
        </authorList>
    </citation>
    <scope>NUCLEOTIDE SEQUENCE [LARGE SCALE GENOMIC DNA]</scope>
    <source>
        <strain evidence="8 9">DSM 16190</strain>
    </source>
</reference>
<keyword evidence="7" id="KW-0050">Antiport</keyword>